<protein>
    <submittedName>
        <fullName evidence="2">Uncharacterized protein</fullName>
    </submittedName>
</protein>
<feature type="compositionally biased region" description="Low complexity" evidence="1">
    <location>
        <begin position="123"/>
        <end position="139"/>
    </location>
</feature>
<dbReference type="EMBL" id="MOPA01000006">
    <property type="protein sequence ID" value="KAK1538141.1"/>
    <property type="molecule type" value="Genomic_DNA"/>
</dbReference>
<keyword evidence="3" id="KW-1185">Reference proteome</keyword>
<reference evidence="2 3" key="1">
    <citation type="submission" date="2016-10" db="EMBL/GenBank/DDBJ databases">
        <title>The genome sequence of Colletotrichum fioriniae PJ7.</title>
        <authorList>
            <person name="Baroncelli R."/>
        </authorList>
    </citation>
    <scope>NUCLEOTIDE SEQUENCE [LARGE SCALE GENOMIC DNA]</scope>
    <source>
        <strain evidence="2 3">IMI 384185</strain>
    </source>
</reference>
<proteinExistence type="predicted"/>
<evidence type="ECO:0000256" key="1">
    <source>
        <dbReference type="SAM" id="MobiDB-lite"/>
    </source>
</evidence>
<dbReference type="RefSeq" id="XP_060348892.1">
    <property type="nucleotide sequence ID" value="XM_060492522.1"/>
</dbReference>
<gene>
    <name evidence="2" type="ORF">CPAR01_08254</name>
</gene>
<dbReference type="GeneID" id="85376421"/>
<sequence length="139" mass="15129">MLLAENVLPNVVSGTRSRPIGKPRKASSHRGEVLRVHRSSCRRRSWRLRRTLPTTRSVSTRPSSRIILDSCKQQRLTKSLQQPIRSANSPTGSDPTATVNSRLVPGTQTSRPTTTRPGLTNNSEVLKSGSGSSASLESS</sequence>
<feature type="compositionally biased region" description="Polar residues" evidence="1">
    <location>
        <begin position="71"/>
        <end position="122"/>
    </location>
</feature>
<feature type="compositionally biased region" description="Basic residues" evidence="1">
    <location>
        <begin position="36"/>
        <end position="50"/>
    </location>
</feature>
<accession>A0ABQ9SJR1</accession>
<feature type="compositionally biased region" description="Basic residues" evidence="1">
    <location>
        <begin position="19"/>
        <end position="28"/>
    </location>
</feature>
<feature type="compositionally biased region" description="Low complexity" evidence="1">
    <location>
        <begin position="51"/>
        <end position="65"/>
    </location>
</feature>
<evidence type="ECO:0000313" key="3">
    <source>
        <dbReference type="Proteomes" id="UP001241169"/>
    </source>
</evidence>
<feature type="region of interest" description="Disordered" evidence="1">
    <location>
        <begin position="13"/>
        <end position="139"/>
    </location>
</feature>
<organism evidence="2 3">
    <name type="scientific">Colletotrichum paranaense</name>
    <dbReference type="NCBI Taxonomy" id="1914294"/>
    <lineage>
        <taxon>Eukaryota</taxon>
        <taxon>Fungi</taxon>
        <taxon>Dikarya</taxon>
        <taxon>Ascomycota</taxon>
        <taxon>Pezizomycotina</taxon>
        <taxon>Sordariomycetes</taxon>
        <taxon>Hypocreomycetidae</taxon>
        <taxon>Glomerellales</taxon>
        <taxon>Glomerellaceae</taxon>
        <taxon>Colletotrichum</taxon>
        <taxon>Colletotrichum acutatum species complex</taxon>
    </lineage>
</organism>
<name>A0ABQ9SJR1_9PEZI</name>
<dbReference type="Proteomes" id="UP001241169">
    <property type="component" value="Unassembled WGS sequence"/>
</dbReference>
<comment type="caution">
    <text evidence="2">The sequence shown here is derived from an EMBL/GenBank/DDBJ whole genome shotgun (WGS) entry which is preliminary data.</text>
</comment>
<evidence type="ECO:0000313" key="2">
    <source>
        <dbReference type="EMBL" id="KAK1538141.1"/>
    </source>
</evidence>